<feature type="compositionally biased region" description="Low complexity" evidence="15">
    <location>
        <begin position="1088"/>
        <end position="1102"/>
    </location>
</feature>
<comment type="similarity">
    <text evidence="4">Belongs to the dynactin 150 kDa subunit family.</text>
</comment>
<dbReference type="SUPFAM" id="SSF74924">
    <property type="entry name" value="Cap-Gly domain"/>
    <property type="match status" value="1"/>
</dbReference>
<feature type="compositionally biased region" description="Basic and acidic residues" evidence="15">
    <location>
        <begin position="136"/>
        <end position="148"/>
    </location>
</feature>
<accession>A0AAN9BQY4</accession>
<evidence type="ECO:0000256" key="10">
    <source>
        <dbReference type="ARBA" id="ARBA00023017"/>
    </source>
</evidence>
<keyword evidence="8" id="KW-0493">Microtubule</keyword>
<evidence type="ECO:0000256" key="13">
    <source>
        <dbReference type="ARBA" id="ARBA00023306"/>
    </source>
</evidence>
<feature type="coiled-coil region" evidence="14">
    <location>
        <begin position="966"/>
        <end position="1071"/>
    </location>
</feature>
<dbReference type="Proteomes" id="UP001374579">
    <property type="component" value="Unassembled WGS sequence"/>
</dbReference>
<keyword evidence="11 14" id="KW-0175">Coiled coil</keyword>
<evidence type="ECO:0000259" key="16">
    <source>
        <dbReference type="PROSITE" id="PS50245"/>
    </source>
</evidence>
<comment type="caution">
    <text evidence="17">The sequence shown here is derived from an EMBL/GenBank/DDBJ whole genome shotgun (WGS) entry which is preliminary data.</text>
</comment>
<dbReference type="GO" id="GO:0000132">
    <property type="term" value="P:establishment of mitotic spindle orientation"/>
    <property type="evidence" value="ECO:0007669"/>
    <property type="project" value="TreeGrafter"/>
</dbReference>
<feature type="compositionally biased region" description="Low complexity" evidence="15">
    <location>
        <begin position="192"/>
        <end position="206"/>
    </location>
</feature>
<feature type="region of interest" description="Disordered" evidence="15">
    <location>
        <begin position="1076"/>
        <end position="1102"/>
    </location>
</feature>
<evidence type="ECO:0000256" key="2">
    <source>
        <dbReference type="ARBA" id="ARBA00004186"/>
    </source>
</evidence>
<evidence type="ECO:0000256" key="6">
    <source>
        <dbReference type="ARBA" id="ARBA00022490"/>
    </source>
</evidence>
<evidence type="ECO:0000256" key="3">
    <source>
        <dbReference type="ARBA" id="ARBA00004544"/>
    </source>
</evidence>
<evidence type="ECO:0000256" key="11">
    <source>
        <dbReference type="ARBA" id="ARBA00023054"/>
    </source>
</evidence>
<evidence type="ECO:0000313" key="17">
    <source>
        <dbReference type="EMBL" id="KAK7109530.1"/>
    </source>
</evidence>
<dbReference type="SMART" id="SM01052">
    <property type="entry name" value="CAP_GLY"/>
    <property type="match status" value="1"/>
</dbReference>
<dbReference type="InterPro" id="IPR036859">
    <property type="entry name" value="CAP-Gly_dom_sf"/>
</dbReference>
<name>A0AAN9BQY4_9CAEN</name>
<dbReference type="Gene3D" id="2.30.30.190">
    <property type="entry name" value="CAP Gly-rich-like domain"/>
    <property type="match status" value="1"/>
</dbReference>
<feature type="compositionally biased region" description="Pro residues" evidence="15">
    <location>
        <begin position="150"/>
        <end position="167"/>
    </location>
</feature>
<dbReference type="PANTHER" id="PTHR18916">
    <property type="entry name" value="DYNACTIN 1-RELATED MICROTUBULE-BINDING"/>
    <property type="match status" value="1"/>
</dbReference>
<evidence type="ECO:0000256" key="8">
    <source>
        <dbReference type="ARBA" id="ARBA00022701"/>
    </source>
</evidence>
<dbReference type="GO" id="GO:0005814">
    <property type="term" value="C:centriole"/>
    <property type="evidence" value="ECO:0007669"/>
    <property type="project" value="UniProtKB-SubCell"/>
</dbReference>
<evidence type="ECO:0000256" key="9">
    <source>
        <dbReference type="ARBA" id="ARBA00022776"/>
    </source>
</evidence>
<evidence type="ECO:0000256" key="15">
    <source>
        <dbReference type="SAM" id="MobiDB-lite"/>
    </source>
</evidence>
<dbReference type="GO" id="GO:0000776">
    <property type="term" value="C:kinetochore"/>
    <property type="evidence" value="ECO:0007669"/>
    <property type="project" value="TreeGrafter"/>
</dbReference>
<keyword evidence="6" id="KW-0963">Cytoplasm</keyword>
<feature type="region of interest" description="Disordered" evidence="15">
    <location>
        <begin position="79"/>
        <end position="211"/>
    </location>
</feature>
<keyword evidence="9" id="KW-0498">Mitosis</keyword>
<comment type="subcellular location">
    <subcellularLocation>
        <location evidence="3">Cytoplasm</location>
        <location evidence="3">Cell cortex</location>
    </subcellularLocation>
    <subcellularLocation>
        <location evidence="1">Cytoplasm</location>
        <location evidence="1">Cytoskeleton</location>
        <location evidence="1">Microtubule organizing center</location>
        <location evidence="1">Centrosome</location>
        <location evidence="1">Centriole</location>
    </subcellularLocation>
    <subcellularLocation>
        <location evidence="2">Cytoplasm</location>
        <location evidence="2">Cytoskeleton</location>
        <location evidence="2">Spindle</location>
    </subcellularLocation>
</comment>
<dbReference type="GO" id="GO:0051301">
    <property type="term" value="P:cell division"/>
    <property type="evidence" value="ECO:0007669"/>
    <property type="project" value="UniProtKB-KW"/>
</dbReference>
<dbReference type="GO" id="GO:0030286">
    <property type="term" value="C:dynein complex"/>
    <property type="evidence" value="ECO:0007669"/>
    <property type="project" value="UniProtKB-KW"/>
</dbReference>
<dbReference type="Pfam" id="PF01302">
    <property type="entry name" value="CAP_GLY"/>
    <property type="match status" value="1"/>
</dbReference>
<dbReference type="PROSITE" id="PS00845">
    <property type="entry name" value="CAP_GLY_1"/>
    <property type="match status" value="1"/>
</dbReference>
<dbReference type="InterPro" id="IPR022157">
    <property type="entry name" value="Dynactin"/>
</dbReference>
<evidence type="ECO:0000256" key="7">
    <source>
        <dbReference type="ARBA" id="ARBA00022618"/>
    </source>
</evidence>
<dbReference type="Pfam" id="PF12455">
    <property type="entry name" value="Dynactin"/>
    <property type="match status" value="1"/>
</dbReference>
<dbReference type="GO" id="GO:0007097">
    <property type="term" value="P:nuclear migration"/>
    <property type="evidence" value="ECO:0007669"/>
    <property type="project" value="TreeGrafter"/>
</dbReference>
<dbReference type="EMBL" id="JBAMIC010000003">
    <property type="protein sequence ID" value="KAK7109530.1"/>
    <property type="molecule type" value="Genomic_DNA"/>
</dbReference>
<dbReference type="GO" id="GO:0005874">
    <property type="term" value="C:microtubule"/>
    <property type="evidence" value="ECO:0007669"/>
    <property type="project" value="UniProtKB-KW"/>
</dbReference>
<evidence type="ECO:0000256" key="12">
    <source>
        <dbReference type="ARBA" id="ARBA00023212"/>
    </source>
</evidence>
<evidence type="ECO:0000313" key="18">
    <source>
        <dbReference type="Proteomes" id="UP001374579"/>
    </source>
</evidence>
<feature type="coiled-coil region" evidence="14">
    <location>
        <begin position="226"/>
        <end position="563"/>
    </location>
</feature>
<evidence type="ECO:0000256" key="5">
    <source>
        <dbReference type="ARBA" id="ARBA00016574"/>
    </source>
</evidence>
<dbReference type="GO" id="GO:0030424">
    <property type="term" value="C:axon"/>
    <property type="evidence" value="ECO:0007669"/>
    <property type="project" value="TreeGrafter"/>
</dbReference>
<feature type="domain" description="CAP-Gly" evidence="16">
    <location>
        <begin position="28"/>
        <end position="70"/>
    </location>
</feature>
<sequence length="1314" mass="145956">MAAQTPIKVGTRVEVVGKGVVGTVAYIGTTVFSAGKWIGVVLDEPKGKNNGTVQGKNYFSCPDNCGIFVRQSQIAALEDQSPPPQAAGTPAPATPAATPGGKRSGLRPPSGYMTKSTESLEGGDAPTPSATRLSRTSKENTPEGEKKPSPRPTGLPKPGATPTPTPHPVAQESKAAAAGRKMSPAISMEKVSSSSAPTAAKPSARPVAQPIGDVSLPMSIDEKLAAVQQQQENDGLQAEIKDLKEKLETLMMKRTEDKAKLKEMEKMKIQLQQLQEFKTRMQETHADLQRQLNASKKKEEDIRQDFDQYKDEMADVSESLEMAALDKEMAEEKAESLQQEVEANKDKLEELTLELELLRGEISEKGSDGVAATFEMKQLEQQNERMKEGLVKMRDLLTSEKQERQQLAKSSEKQQSEIISLQRDKERLTGQVTELENQVIELKEQVDAALGAEEMVEKLSEKNLQLEERIEALEEEKNDLEALNEMNEELQENTRETELELREERDNALVRLSENQRRVDALQETVADYETTINKFRGLVAQLQEANKELRSKQLESETKAETPTIELFDFKAKFAETKAFAKTIDMELRKLEVQQAQSHVKMLLSFMPDAFLNRGGDHDAISVLLMVPRVVNKAELLASQVKEKFEVVEKLERDHVLKGAKAEQNSFANHLVLQLSLLQTTMHQYESALNNCGMDLFIKVGTLLPEMSAHEKTLDHYIDMLRKDQLDETVSLEMLDRSIAFFQQLYSVHLASERVDCTSLMCDSVRSVLSACDCVTTDISRLKILLLPGQEQSEFSILLRDLETCNNDTRMCARKIKRRLPQEGSAMATPLKFGKEIKDLLVDCWSNVSRVARTLQAIATGAMNQASVMTGGKLDEWEKVKDKEGLMARKMEELAYEAANKVFAKDDTGPYECLRLSFGTVAGTMNKLSNAMENGEFDFDGTHDKKTLAPVRLRAEALRSHFGDVEVMKNKLDLKDEEIKEIKRLIKIKQEELSEQQVRVGLIEKKLENAQKDADERVEKIQRKLDEANVQLKKKEKEFEETYDSLQSDIDNLEQEKTELKERLRVLSKKTLLEGLTRQSSGHGGQLPSPSGSITGSTSSLIDSPQLAQQMESIREALLFVKRENLRLKGEKMKSQLSSLPPLRLPLKPVGLGSRTGHVGLAELPESVPGKSDLTSLASKTGKLLAEANKLSACPKVVDITKRKPGNAPVTDTSSPAQQLMSRAAHLAALERQATELQVQVTTLLAANRTGGQVRTDFSTFPTPQFAKMLAEKSGESLKIGRICVPCPGGTGETIPVNIQPDQLHTIHARFLS</sequence>
<dbReference type="InterPro" id="IPR000938">
    <property type="entry name" value="CAP-Gly_domain"/>
</dbReference>
<proteinExistence type="inferred from homology"/>
<keyword evidence="12" id="KW-0206">Cytoskeleton</keyword>
<dbReference type="PROSITE" id="PS50245">
    <property type="entry name" value="CAP_GLY_2"/>
    <property type="match status" value="1"/>
</dbReference>
<evidence type="ECO:0000256" key="4">
    <source>
        <dbReference type="ARBA" id="ARBA00011010"/>
    </source>
</evidence>
<evidence type="ECO:0000256" key="14">
    <source>
        <dbReference type="SAM" id="Coils"/>
    </source>
</evidence>
<evidence type="ECO:0000256" key="1">
    <source>
        <dbReference type="ARBA" id="ARBA00004114"/>
    </source>
</evidence>
<dbReference type="PANTHER" id="PTHR18916:SF6">
    <property type="entry name" value="DYNACTIN SUBUNIT 1"/>
    <property type="match status" value="1"/>
</dbReference>
<keyword evidence="18" id="KW-1185">Reference proteome</keyword>
<gene>
    <name evidence="17" type="ORF">V1264_013559</name>
</gene>
<protein>
    <recommendedName>
        <fullName evidence="5">Dynactin subunit 1</fullName>
    </recommendedName>
</protein>
<reference evidence="17 18" key="1">
    <citation type="submission" date="2024-02" db="EMBL/GenBank/DDBJ databases">
        <title>Chromosome-scale genome assembly of the rough periwinkle Littorina saxatilis.</title>
        <authorList>
            <person name="De Jode A."/>
            <person name="Faria R."/>
            <person name="Formenti G."/>
            <person name="Sims Y."/>
            <person name="Smith T.P."/>
            <person name="Tracey A."/>
            <person name="Wood J.M.D."/>
            <person name="Zagrodzka Z.B."/>
            <person name="Johannesson K."/>
            <person name="Butlin R.K."/>
            <person name="Leder E.H."/>
        </authorList>
    </citation>
    <scope>NUCLEOTIDE SEQUENCE [LARGE SCALE GENOMIC DNA]</scope>
    <source>
        <strain evidence="17">Snail1</strain>
        <tissue evidence="17">Muscle</tissue>
    </source>
</reference>
<feature type="compositionally biased region" description="Low complexity" evidence="15">
    <location>
        <begin position="86"/>
        <end position="101"/>
    </location>
</feature>
<keyword evidence="13" id="KW-0131">Cell cycle</keyword>
<keyword evidence="10" id="KW-0243">Dynein</keyword>
<organism evidence="17 18">
    <name type="scientific">Littorina saxatilis</name>
    <dbReference type="NCBI Taxonomy" id="31220"/>
    <lineage>
        <taxon>Eukaryota</taxon>
        <taxon>Metazoa</taxon>
        <taxon>Spiralia</taxon>
        <taxon>Lophotrochozoa</taxon>
        <taxon>Mollusca</taxon>
        <taxon>Gastropoda</taxon>
        <taxon>Caenogastropoda</taxon>
        <taxon>Littorinimorpha</taxon>
        <taxon>Littorinoidea</taxon>
        <taxon>Littorinidae</taxon>
        <taxon>Littorina</taxon>
    </lineage>
</organism>
<dbReference type="GO" id="GO:0000922">
    <property type="term" value="C:spindle pole"/>
    <property type="evidence" value="ECO:0007669"/>
    <property type="project" value="TreeGrafter"/>
</dbReference>
<keyword evidence="7" id="KW-0132">Cell division</keyword>